<reference evidence="2" key="1">
    <citation type="submission" date="2022-04" db="EMBL/GenBank/DDBJ databases">
        <title>Whole genome sequence of Sphaerotilus sp. FB-5.</title>
        <authorList>
            <person name="Takeda M."/>
            <person name="Narihara S."/>
            <person name="Akimoto M."/>
            <person name="Akimoto R."/>
            <person name="Nishiyashiki S."/>
            <person name="Murakami T."/>
        </authorList>
    </citation>
    <scope>NUCLEOTIDE SEQUENCE</scope>
    <source>
        <strain evidence="2">FB-5</strain>
    </source>
</reference>
<dbReference type="InterPro" id="IPR007712">
    <property type="entry name" value="RelE/ParE_toxin"/>
</dbReference>
<dbReference type="Gene3D" id="3.30.2310.20">
    <property type="entry name" value="RelE-like"/>
    <property type="match status" value="1"/>
</dbReference>
<protein>
    <recommendedName>
        <fullName evidence="4">Type II toxin-antitoxin system RelE/ParE family toxin</fullName>
    </recommendedName>
</protein>
<proteinExistence type="predicted"/>
<dbReference type="RefSeq" id="WP_251970979.1">
    <property type="nucleotide sequence ID" value="NZ_AP025730.1"/>
</dbReference>
<dbReference type="Pfam" id="PF05016">
    <property type="entry name" value="ParE_toxin"/>
    <property type="match status" value="1"/>
</dbReference>
<gene>
    <name evidence="2" type="ORF">CATMQ487_47890</name>
</gene>
<dbReference type="InterPro" id="IPR035093">
    <property type="entry name" value="RelE/ParE_toxin_dom_sf"/>
</dbReference>
<evidence type="ECO:0000313" key="2">
    <source>
        <dbReference type="EMBL" id="BDI07819.1"/>
    </source>
</evidence>
<evidence type="ECO:0000256" key="1">
    <source>
        <dbReference type="ARBA" id="ARBA00022649"/>
    </source>
</evidence>
<name>A0ABM7YT30_9BURK</name>
<dbReference type="EMBL" id="AP025730">
    <property type="protein sequence ID" value="BDI07819.1"/>
    <property type="molecule type" value="Genomic_DNA"/>
</dbReference>
<keyword evidence="3" id="KW-1185">Reference proteome</keyword>
<sequence length="98" mass="11254">MSWWLHPDAEAELGDAALYYAEHASSAIAQAFLAEFERVRDLLVENPLRGPHGEDGLRVYHFDRFPYTVIYEPDEDAGPQIYAVAHQHREPGYWAARL</sequence>
<organism evidence="2 3">
    <name type="scientific">Sphaerotilus microaerophilus</name>
    <dbReference type="NCBI Taxonomy" id="2914710"/>
    <lineage>
        <taxon>Bacteria</taxon>
        <taxon>Pseudomonadati</taxon>
        <taxon>Pseudomonadota</taxon>
        <taxon>Betaproteobacteria</taxon>
        <taxon>Burkholderiales</taxon>
        <taxon>Sphaerotilaceae</taxon>
        <taxon>Sphaerotilus</taxon>
    </lineage>
</organism>
<dbReference type="Proteomes" id="UP001057498">
    <property type="component" value="Chromosome"/>
</dbReference>
<keyword evidence="1" id="KW-1277">Toxin-antitoxin system</keyword>
<accession>A0ABM7YT30</accession>
<evidence type="ECO:0008006" key="4">
    <source>
        <dbReference type="Google" id="ProtNLM"/>
    </source>
</evidence>
<evidence type="ECO:0000313" key="3">
    <source>
        <dbReference type="Proteomes" id="UP001057498"/>
    </source>
</evidence>